<keyword evidence="1" id="KW-0808">Transferase</keyword>
<proteinExistence type="predicted"/>
<dbReference type="EMBL" id="LAIR01000002">
    <property type="protein sequence ID" value="KNX36800.1"/>
    <property type="molecule type" value="Genomic_DNA"/>
</dbReference>
<dbReference type="Pfam" id="PF11248">
    <property type="entry name" value="DUF3046"/>
    <property type="match status" value="1"/>
</dbReference>
<accession>A0A0L6CGS1</accession>
<keyword evidence="1" id="KW-0418">Kinase</keyword>
<protein>
    <submittedName>
        <fullName evidence="1">Histidine kinase</fullName>
    </submittedName>
</protein>
<name>A0A0L6CGS1_9MICO</name>
<sequence>MRMSEFWRLMDDEFGASYSRMLASTHVLHALDDLTVEQALAAHRRPRDVWEALCDDMNVPPERRLGVDLPVRDNPKES</sequence>
<dbReference type="Proteomes" id="UP000037397">
    <property type="component" value="Unassembled WGS sequence"/>
</dbReference>
<evidence type="ECO:0000313" key="2">
    <source>
        <dbReference type="Proteomes" id="UP000037397"/>
    </source>
</evidence>
<dbReference type="GO" id="GO:0016301">
    <property type="term" value="F:kinase activity"/>
    <property type="evidence" value="ECO:0007669"/>
    <property type="project" value="UniProtKB-KW"/>
</dbReference>
<keyword evidence="2" id="KW-1185">Reference proteome</keyword>
<comment type="caution">
    <text evidence="1">The sequence shown here is derived from an EMBL/GenBank/DDBJ whole genome shotgun (WGS) entry which is preliminary data.</text>
</comment>
<dbReference type="RefSeq" id="WP_050669090.1">
    <property type="nucleotide sequence ID" value="NZ_LAIR01000002.1"/>
</dbReference>
<dbReference type="OrthoDB" id="3215033at2"/>
<dbReference type="AlphaFoldDB" id="A0A0L6CGS1"/>
<evidence type="ECO:0000313" key="1">
    <source>
        <dbReference type="EMBL" id="KNX36800.1"/>
    </source>
</evidence>
<organism evidence="1 2">
    <name type="scientific">Luteipulveratus halotolerans</name>
    <dbReference type="NCBI Taxonomy" id="1631356"/>
    <lineage>
        <taxon>Bacteria</taxon>
        <taxon>Bacillati</taxon>
        <taxon>Actinomycetota</taxon>
        <taxon>Actinomycetes</taxon>
        <taxon>Micrococcales</taxon>
        <taxon>Dermacoccaceae</taxon>
        <taxon>Luteipulveratus</taxon>
    </lineage>
</organism>
<dbReference type="STRING" id="1631356.VV01_06010"/>
<reference evidence="2" key="1">
    <citation type="submission" date="2015-03" db="EMBL/GenBank/DDBJ databases">
        <title>Luteipulveratus halotolerans sp. nov., a novel actinobacterium (Dermacoccaceae) from Sarawak, Malaysia.</title>
        <authorList>
            <person name="Juboi H."/>
            <person name="Basik A."/>
            <person name="Shamsul S.S."/>
            <person name="Arnold P."/>
            <person name="Schmitt E.K."/>
            <person name="Sanglier J.-J."/>
            <person name="Yeo T."/>
        </authorList>
    </citation>
    <scope>NUCLEOTIDE SEQUENCE [LARGE SCALE GENOMIC DNA]</scope>
    <source>
        <strain evidence="2">C296001</strain>
    </source>
</reference>
<dbReference type="InterPro" id="IPR021408">
    <property type="entry name" value="DUF3046"/>
</dbReference>
<gene>
    <name evidence="1" type="ORF">VV01_06010</name>
</gene>